<reference evidence="1" key="2">
    <citation type="submission" date="2022-01" db="EMBL/GenBank/DDBJ databases">
        <authorList>
            <person name="Yamashiro T."/>
            <person name="Shiraishi A."/>
            <person name="Satake H."/>
            <person name="Nakayama K."/>
        </authorList>
    </citation>
    <scope>NUCLEOTIDE SEQUENCE</scope>
</reference>
<evidence type="ECO:0000313" key="2">
    <source>
        <dbReference type="Proteomes" id="UP001151760"/>
    </source>
</evidence>
<sequence length="113" mass="13011">TVGIDEAYEMSCKDLMKLMIEVYCPRNEIQKLENKMVPKEEDKIERLNVARAYMIGTNKKKAYVGTLPYCNKCKLHHSGPCTVKCLSHKKVGHMARDYKNQADTTNQRALVFN</sequence>
<keyword evidence="2" id="KW-1185">Reference proteome</keyword>
<gene>
    <name evidence="1" type="ORF">Tco_0924206</name>
</gene>
<evidence type="ECO:0000313" key="1">
    <source>
        <dbReference type="EMBL" id="GJT33787.1"/>
    </source>
</evidence>
<accession>A0ABQ5D4N3</accession>
<dbReference type="EMBL" id="BQNB010014908">
    <property type="protein sequence ID" value="GJT33787.1"/>
    <property type="molecule type" value="Genomic_DNA"/>
</dbReference>
<protein>
    <recommendedName>
        <fullName evidence="3">Reverse transcriptase domain-containing protein</fullName>
    </recommendedName>
</protein>
<name>A0ABQ5D4N3_9ASTR</name>
<organism evidence="1 2">
    <name type="scientific">Tanacetum coccineum</name>
    <dbReference type="NCBI Taxonomy" id="301880"/>
    <lineage>
        <taxon>Eukaryota</taxon>
        <taxon>Viridiplantae</taxon>
        <taxon>Streptophyta</taxon>
        <taxon>Embryophyta</taxon>
        <taxon>Tracheophyta</taxon>
        <taxon>Spermatophyta</taxon>
        <taxon>Magnoliopsida</taxon>
        <taxon>eudicotyledons</taxon>
        <taxon>Gunneridae</taxon>
        <taxon>Pentapetalae</taxon>
        <taxon>asterids</taxon>
        <taxon>campanulids</taxon>
        <taxon>Asterales</taxon>
        <taxon>Asteraceae</taxon>
        <taxon>Asteroideae</taxon>
        <taxon>Anthemideae</taxon>
        <taxon>Anthemidinae</taxon>
        <taxon>Tanacetum</taxon>
    </lineage>
</organism>
<evidence type="ECO:0008006" key="3">
    <source>
        <dbReference type="Google" id="ProtNLM"/>
    </source>
</evidence>
<dbReference type="Proteomes" id="UP001151760">
    <property type="component" value="Unassembled WGS sequence"/>
</dbReference>
<comment type="caution">
    <text evidence="1">The sequence shown here is derived from an EMBL/GenBank/DDBJ whole genome shotgun (WGS) entry which is preliminary data.</text>
</comment>
<reference evidence="1" key="1">
    <citation type="journal article" date="2022" name="Int. J. Mol. Sci.">
        <title>Draft Genome of Tanacetum Coccineum: Genomic Comparison of Closely Related Tanacetum-Family Plants.</title>
        <authorList>
            <person name="Yamashiro T."/>
            <person name="Shiraishi A."/>
            <person name="Nakayama K."/>
            <person name="Satake H."/>
        </authorList>
    </citation>
    <scope>NUCLEOTIDE SEQUENCE</scope>
</reference>
<proteinExistence type="predicted"/>
<feature type="non-terminal residue" evidence="1">
    <location>
        <position position="1"/>
    </location>
</feature>